<proteinExistence type="predicted"/>
<dbReference type="HOGENOM" id="CLU_020188_3_0_1"/>
<accession>G7K2W3</accession>
<dbReference type="Proteomes" id="UP000265566">
    <property type="component" value="Chromosome 5"/>
</dbReference>
<reference evidence="4" key="3">
    <citation type="submission" date="2015-04" db="UniProtKB">
        <authorList>
            <consortium name="EnsemblPlants"/>
        </authorList>
    </citation>
    <scope>IDENTIFICATION</scope>
    <source>
        <strain evidence="4">cv. Jemalong A17</strain>
    </source>
</reference>
<reference evidence="2 5" key="1">
    <citation type="journal article" date="2011" name="Nature">
        <title>The Medicago genome provides insight into the evolution of rhizobial symbioses.</title>
        <authorList>
            <person name="Young N.D."/>
            <person name="Debelle F."/>
            <person name="Oldroyd G.E."/>
            <person name="Geurts R."/>
            <person name="Cannon S.B."/>
            <person name="Udvardi M.K."/>
            <person name="Benedito V.A."/>
            <person name="Mayer K.F."/>
            <person name="Gouzy J."/>
            <person name="Schoof H."/>
            <person name="Van de Peer Y."/>
            <person name="Proost S."/>
            <person name="Cook D.R."/>
            <person name="Meyers B.C."/>
            <person name="Spannagl M."/>
            <person name="Cheung F."/>
            <person name="De Mita S."/>
            <person name="Krishnakumar V."/>
            <person name="Gundlach H."/>
            <person name="Zhou S."/>
            <person name="Mudge J."/>
            <person name="Bharti A.K."/>
            <person name="Murray J.D."/>
            <person name="Naoumkina M.A."/>
            <person name="Rosen B."/>
            <person name="Silverstein K.A."/>
            <person name="Tang H."/>
            <person name="Rombauts S."/>
            <person name="Zhao P.X."/>
            <person name="Zhou P."/>
            <person name="Barbe V."/>
            <person name="Bardou P."/>
            <person name="Bechner M."/>
            <person name="Bellec A."/>
            <person name="Berger A."/>
            <person name="Berges H."/>
            <person name="Bidwell S."/>
            <person name="Bisseling T."/>
            <person name="Choisne N."/>
            <person name="Couloux A."/>
            <person name="Denny R."/>
            <person name="Deshpande S."/>
            <person name="Dai X."/>
            <person name="Doyle J.J."/>
            <person name="Dudez A.M."/>
            <person name="Farmer A.D."/>
            <person name="Fouteau S."/>
            <person name="Franken C."/>
            <person name="Gibelin C."/>
            <person name="Gish J."/>
            <person name="Goldstein S."/>
            <person name="Gonzalez A.J."/>
            <person name="Green P.J."/>
            <person name="Hallab A."/>
            <person name="Hartog M."/>
            <person name="Hua A."/>
            <person name="Humphray S.J."/>
            <person name="Jeong D.H."/>
            <person name="Jing Y."/>
            <person name="Jocker A."/>
            <person name="Kenton S.M."/>
            <person name="Kim D.J."/>
            <person name="Klee K."/>
            <person name="Lai H."/>
            <person name="Lang C."/>
            <person name="Lin S."/>
            <person name="Macmil S.L."/>
            <person name="Magdelenat G."/>
            <person name="Matthews L."/>
            <person name="McCorrison J."/>
            <person name="Monaghan E.L."/>
            <person name="Mun J.H."/>
            <person name="Najar F.Z."/>
            <person name="Nicholson C."/>
            <person name="Noirot C."/>
            <person name="O'Bleness M."/>
            <person name="Paule C.R."/>
            <person name="Poulain J."/>
            <person name="Prion F."/>
            <person name="Qin B."/>
            <person name="Qu C."/>
            <person name="Retzel E.F."/>
            <person name="Riddle C."/>
            <person name="Sallet E."/>
            <person name="Samain S."/>
            <person name="Samson N."/>
            <person name="Sanders I."/>
            <person name="Saurat O."/>
            <person name="Scarpelli C."/>
            <person name="Schiex T."/>
            <person name="Segurens B."/>
            <person name="Severin A.J."/>
            <person name="Sherrier D.J."/>
            <person name="Shi R."/>
            <person name="Sims S."/>
            <person name="Singer S.R."/>
            <person name="Sinharoy S."/>
            <person name="Sterck L."/>
            <person name="Viollet A."/>
            <person name="Wang B.B."/>
            <person name="Wang K."/>
            <person name="Wang M."/>
            <person name="Wang X."/>
            <person name="Warfsmann J."/>
            <person name="Weissenbach J."/>
            <person name="White D.D."/>
            <person name="White J.D."/>
            <person name="Wiley G.B."/>
            <person name="Wincker P."/>
            <person name="Xing Y."/>
            <person name="Yang L."/>
            <person name="Yao Z."/>
            <person name="Ying F."/>
            <person name="Zhai J."/>
            <person name="Zhou L."/>
            <person name="Zuber A."/>
            <person name="Denarie J."/>
            <person name="Dixon R.A."/>
            <person name="May G.D."/>
            <person name="Schwartz D.C."/>
            <person name="Rogers J."/>
            <person name="Quetier F."/>
            <person name="Town C.D."/>
            <person name="Roe B.A."/>
        </authorList>
    </citation>
    <scope>NUCLEOTIDE SEQUENCE [LARGE SCALE GENOMIC DNA]</scope>
    <source>
        <strain evidence="2">A17</strain>
        <strain evidence="4 5">cv. Jemalong A17</strain>
    </source>
</reference>
<reference evidence="2 5" key="2">
    <citation type="journal article" date="2014" name="BMC Genomics">
        <title>An improved genome release (version Mt4.0) for the model legume Medicago truncatula.</title>
        <authorList>
            <person name="Tang H."/>
            <person name="Krishnakumar V."/>
            <person name="Bidwell S."/>
            <person name="Rosen B."/>
            <person name="Chan A."/>
            <person name="Zhou S."/>
            <person name="Gentzbittel L."/>
            <person name="Childs K.L."/>
            <person name="Yandell M."/>
            <person name="Gundlach H."/>
            <person name="Mayer K.F."/>
            <person name="Schwartz D.C."/>
            <person name="Town C.D."/>
        </authorList>
    </citation>
    <scope>GENOME REANNOTATION</scope>
    <source>
        <strain evidence="4 5">cv. Jemalong A17</strain>
    </source>
</reference>
<dbReference type="STRING" id="3880.G7K2W3"/>
<keyword evidence="1" id="KW-0472">Membrane</keyword>
<keyword evidence="1" id="KW-0812">Transmembrane</keyword>
<reference evidence="3" key="4">
    <citation type="journal article" date="2018" name="Nat. Plants">
        <title>Whole-genome landscape of Medicago truncatula symbiotic genes.</title>
        <authorList>
            <person name="Pecrix Y."/>
            <person name="Gamas P."/>
            <person name="Carrere S."/>
        </authorList>
    </citation>
    <scope>NUCLEOTIDE SEQUENCE</scope>
    <source>
        <tissue evidence="3">Leaves</tissue>
    </source>
</reference>
<evidence type="ECO:0000313" key="5">
    <source>
        <dbReference type="Proteomes" id="UP000002051"/>
    </source>
</evidence>
<dbReference type="PaxDb" id="3880-AET00028"/>
<dbReference type="KEGG" id="mtr:11431389"/>
<dbReference type="Pfam" id="PF03140">
    <property type="entry name" value="DUF247"/>
    <property type="match status" value="1"/>
</dbReference>
<dbReference type="InterPro" id="IPR004158">
    <property type="entry name" value="DUF247_pln"/>
</dbReference>
<dbReference type="EMBL" id="CM001221">
    <property type="protein sequence ID" value="AET00028.1"/>
    <property type="molecule type" value="Genomic_DNA"/>
</dbReference>
<dbReference type="EnsemblPlants" id="AET00028">
    <property type="protein sequence ID" value="AET00028"/>
    <property type="gene ID" value="MTR_5g087580"/>
</dbReference>
<evidence type="ECO:0000256" key="1">
    <source>
        <dbReference type="SAM" id="Phobius"/>
    </source>
</evidence>
<sequence>MHVLDVYRKRVIQEEPSHPTPQPKQTNRDWSCFEAQDEEYFIRSAIALQEVGISFKKSKTKSLKDFSFDRGVLRLPTLLLDNNIEYIFLNLIAFERLHIGIGNEITSFIFLIGTIIDGAMDVSILSQNGILINILGNDQVVANLFNSMSKDICVEITKELDEMMESMSHYYKKPWKRWRASLIRTYFRSPWAMVSLVVATFIFSFTIIQTIYTVRQFYQKEC</sequence>
<dbReference type="Proteomes" id="UP000002051">
    <property type="component" value="Chromosome 5"/>
</dbReference>
<dbReference type="OMA" id="CAVELHE"/>
<protein>
    <submittedName>
        <fullName evidence="2">DUF247 domain protein</fullName>
    </submittedName>
</protein>
<evidence type="ECO:0000313" key="3">
    <source>
        <dbReference type="EMBL" id="RHN57438.1"/>
    </source>
</evidence>
<feature type="transmembrane region" description="Helical" evidence="1">
    <location>
        <begin position="191"/>
        <end position="212"/>
    </location>
</feature>
<keyword evidence="5" id="KW-1185">Reference proteome</keyword>
<dbReference type="OrthoDB" id="1846188at2759"/>
<dbReference type="AlphaFoldDB" id="G7K2W3"/>
<evidence type="ECO:0000313" key="2">
    <source>
        <dbReference type="EMBL" id="AET00028.1"/>
    </source>
</evidence>
<dbReference type="PANTHER" id="PTHR31170:SF18">
    <property type="entry name" value="(WILD MALAYSIAN BANANA) HYPOTHETICAL PROTEIN"/>
    <property type="match status" value="1"/>
</dbReference>
<name>G7K2W3_MEDTR</name>
<evidence type="ECO:0000313" key="4">
    <source>
        <dbReference type="EnsemblPlants" id="AET00028"/>
    </source>
</evidence>
<organism evidence="2 5">
    <name type="scientific">Medicago truncatula</name>
    <name type="common">Barrel medic</name>
    <name type="synonym">Medicago tribuloides</name>
    <dbReference type="NCBI Taxonomy" id="3880"/>
    <lineage>
        <taxon>Eukaryota</taxon>
        <taxon>Viridiplantae</taxon>
        <taxon>Streptophyta</taxon>
        <taxon>Embryophyta</taxon>
        <taxon>Tracheophyta</taxon>
        <taxon>Spermatophyta</taxon>
        <taxon>Magnoliopsida</taxon>
        <taxon>eudicotyledons</taxon>
        <taxon>Gunneridae</taxon>
        <taxon>Pentapetalae</taxon>
        <taxon>rosids</taxon>
        <taxon>fabids</taxon>
        <taxon>Fabales</taxon>
        <taxon>Fabaceae</taxon>
        <taxon>Papilionoideae</taxon>
        <taxon>50 kb inversion clade</taxon>
        <taxon>NPAAA clade</taxon>
        <taxon>Hologalegina</taxon>
        <taxon>IRL clade</taxon>
        <taxon>Trifolieae</taxon>
        <taxon>Medicago</taxon>
    </lineage>
</organism>
<keyword evidence="1" id="KW-1133">Transmembrane helix</keyword>
<dbReference type="Gramene" id="rna32983">
    <property type="protein sequence ID" value="RHN57438.1"/>
    <property type="gene ID" value="gene32983"/>
</dbReference>
<gene>
    <name evidence="4" type="primary">11431389</name>
    <name evidence="2" type="ordered locus">MTR_5g087580</name>
    <name evidence="3" type="ORF">MtrunA17_Chr5g0440401</name>
</gene>
<dbReference type="EMBL" id="PSQE01000005">
    <property type="protein sequence ID" value="RHN57438.1"/>
    <property type="molecule type" value="Genomic_DNA"/>
</dbReference>
<dbReference type="eggNOG" id="ENOG502QR4P">
    <property type="taxonomic scope" value="Eukaryota"/>
</dbReference>
<dbReference type="PANTHER" id="PTHR31170">
    <property type="entry name" value="BNAC04G53230D PROTEIN"/>
    <property type="match status" value="1"/>
</dbReference>